<accession>A0AAN9UMT3</accession>
<protein>
    <recommendedName>
        <fullName evidence="4">Nicotinamide N-methyltransferase</fullName>
    </recommendedName>
</protein>
<keyword evidence="3" id="KW-1185">Reference proteome</keyword>
<dbReference type="GO" id="GO:0008757">
    <property type="term" value="F:S-adenosylmethionine-dependent methyltransferase activity"/>
    <property type="evidence" value="ECO:0007669"/>
    <property type="project" value="UniProtKB-ARBA"/>
</dbReference>
<dbReference type="GO" id="GO:0005737">
    <property type="term" value="C:cytoplasm"/>
    <property type="evidence" value="ECO:0007669"/>
    <property type="project" value="TreeGrafter"/>
</dbReference>
<dbReference type="EMBL" id="JAJSPL020000001">
    <property type="protein sequence ID" value="KAK7749821.1"/>
    <property type="molecule type" value="Genomic_DNA"/>
</dbReference>
<evidence type="ECO:0000313" key="3">
    <source>
        <dbReference type="Proteomes" id="UP001320245"/>
    </source>
</evidence>
<evidence type="ECO:0000313" key="2">
    <source>
        <dbReference type="EMBL" id="KAK7749821.1"/>
    </source>
</evidence>
<evidence type="ECO:0000256" key="1">
    <source>
        <dbReference type="SAM" id="MobiDB-lite"/>
    </source>
</evidence>
<reference evidence="2 3" key="1">
    <citation type="journal article" date="2023" name="PLoS ONE">
        <title>Cytospora paraplurivora sp. nov. isolated from orchards with fruit tree decline syndrome in Ontario, Canada.</title>
        <authorList>
            <person name="Ilyukhin E."/>
            <person name="Nguyen H.D.T."/>
            <person name="Castle A.J."/>
            <person name="Ellouze W."/>
        </authorList>
    </citation>
    <scope>NUCLEOTIDE SEQUENCE [LARGE SCALE GENOMIC DNA]</scope>
    <source>
        <strain evidence="2 3">FDS-564</strain>
    </source>
</reference>
<dbReference type="PANTHER" id="PTHR14614:SF104">
    <property type="entry name" value="N-METHYLTRANSFERASE, PUTATIVE (AFU_ORTHOLOGUE AFUA_1G17750)-RELATED"/>
    <property type="match status" value="1"/>
</dbReference>
<feature type="region of interest" description="Disordered" evidence="1">
    <location>
        <begin position="96"/>
        <end position="145"/>
    </location>
</feature>
<dbReference type="Proteomes" id="UP001320245">
    <property type="component" value="Unassembled WGS sequence"/>
</dbReference>
<comment type="caution">
    <text evidence="2">The sequence shown here is derived from an EMBL/GenBank/DDBJ whole genome shotgun (WGS) entry which is preliminary data.</text>
</comment>
<sequence length="350" mass="37036">MALTSRITLTGGLGEDPEDYFGSSLGVIFPDDVMNQHGDADSSILYQSPHLPRPLHITLATPDGDDTRRLFSHYLWNSSLLLAELVEAGTLGLGLSGAQPKEGEEEEGGGGGGGGGGGRGGGEGKGEGSPRQDKSPPLGPPLSDFNVAGLTTAELGAGTALPSLLSALLGARRVLVTDYPAPAVISNLKDNVARNARAELSPGGAGGAGGGGCEPDVEADGHSWGDFSTPLAAGNHHAFDRVFVCDCLWMPWQHENLQRSVEWFLRDGAGARAWVVAGFHTGREKMRGFFEGEALGRVGLEVERIWERDCDGVEREWSWDRGFEDPVGRKRWLACAVLRRRAAGRGDGEA</sequence>
<gene>
    <name evidence="2" type="ORF">SLS53_000401</name>
</gene>
<dbReference type="InterPro" id="IPR019410">
    <property type="entry name" value="Methyltransf_16"/>
</dbReference>
<feature type="compositionally biased region" description="Gly residues" evidence="1">
    <location>
        <begin position="109"/>
        <end position="121"/>
    </location>
</feature>
<dbReference type="PANTHER" id="PTHR14614">
    <property type="entry name" value="HEPATOCELLULAR CARCINOMA-ASSOCIATED ANTIGEN"/>
    <property type="match status" value="1"/>
</dbReference>
<evidence type="ECO:0008006" key="4">
    <source>
        <dbReference type="Google" id="ProtNLM"/>
    </source>
</evidence>
<proteinExistence type="predicted"/>
<dbReference type="Gene3D" id="3.40.50.150">
    <property type="entry name" value="Vaccinia Virus protein VP39"/>
    <property type="match status" value="1"/>
</dbReference>
<feature type="compositionally biased region" description="Basic and acidic residues" evidence="1">
    <location>
        <begin position="122"/>
        <end position="134"/>
    </location>
</feature>
<organism evidence="2 3">
    <name type="scientific">Cytospora paraplurivora</name>
    <dbReference type="NCBI Taxonomy" id="2898453"/>
    <lineage>
        <taxon>Eukaryota</taxon>
        <taxon>Fungi</taxon>
        <taxon>Dikarya</taxon>
        <taxon>Ascomycota</taxon>
        <taxon>Pezizomycotina</taxon>
        <taxon>Sordariomycetes</taxon>
        <taxon>Sordariomycetidae</taxon>
        <taxon>Diaporthales</taxon>
        <taxon>Cytosporaceae</taxon>
        <taxon>Cytospora</taxon>
    </lineage>
</organism>
<name>A0AAN9UMT3_9PEZI</name>
<dbReference type="AlphaFoldDB" id="A0AAN9UMT3"/>
<dbReference type="InterPro" id="IPR029063">
    <property type="entry name" value="SAM-dependent_MTases_sf"/>
</dbReference>